<evidence type="ECO:0000313" key="2">
    <source>
        <dbReference type="Proteomes" id="UP000887159"/>
    </source>
</evidence>
<reference evidence="1" key="1">
    <citation type="submission" date="2020-08" db="EMBL/GenBank/DDBJ databases">
        <title>Multicomponent nature underlies the extraordinary mechanical properties of spider dragline silk.</title>
        <authorList>
            <person name="Kono N."/>
            <person name="Nakamura H."/>
            <person name="Mori M."/>
            <person name="Yoshida Y."/>
            <person name="Ohtoshi R."/>
            <person name="Malay A.D."/>
            <person name="Moran D.A.P."/>
            <person name="Tomita M."/>
            <person name="Numata K."/>
            <person name="Arakawa K."/>
        </authorList>
    </citation>
    <scope>NUCLEOTIDE SEQUENCE</scope>
</reference>
<accession>A0A8X6RNY6</accession>
<protein>
    <submittedName>
        <fullName evidence="1">Uncharacterized protein</fullName>
    </submittedName>
</protein>
<gene>
    <name evidence="1" type="primary">NCL1_18657</name>
    <name evidence="1" type="ORF">TNCV_3065481</name>
</gene>
<dbReference type="Proteomes" id="UP000887159">
    <property type="component" value="Unassembled WGS sequence"/>
</dbReference>
<sequence length="109" mass="12199">MYISQSSVHFLKTRKSPFCESYFKTASTAFTHALLLAKLLPRNAFLTRGNIHKSHGVRSGLHGRGGKSSTLLCCETSSTQRALPWCNRKPFRSNGRFLFRAIPLFAGHS</sequence>
<dbReference type="AlphaFoldDB" id="A0A8X6RNY6"/>
<evidence type="ECO:0000313" key="1">
    <source>
        <dbReference type="EMBL" id="GFX97660.1"/>
    </source>
</evidence>
<organism evidence="1 2">
    <name type="scientific">Trichonephila clavipes</name>
    <name type="common">Golden silk orbweaver</name>
    <name type="synonym">Nephila clavipes</name>
    <dbReference type="NCBI Taxonomy" id="2585209"/>
    <lineage>
        <taxon>Eukaryota</taxon>
        <taxon>Metazoa</taxon>
        <taxon>Ecdysozoa</taxon>
        <taxon>Arthropoda</taxon>
        <taxon>Chelicerata</taxon>
        <taxon>Arachnida</taxon>
        <taxon>Araneae</taxon>
        <taxon>Araneomorphae</taxon>
        <taxon>Entelegynae</taxon>
        <taxon>Araneoidea</taxon>
        <taxon>Nephilidae</taxon>
        <taxon>Trichonephila</taxon>
    </lineage>
</organism>
<proteinExistence type="predicted"/>
<comment type="caution">
    <text evidence="1">The sequence shown here is derived from an EMBL/GenBank/DDBJ whole genome shotgun (WGS) entry which is preliminary data.</text>
</comment>
<dbReference type="EMBL" id="BMAU01021199">
    <property type="protein sequence ID" value="GFX97660.1"/>
    <property type="molecule type" value="Genomic_DNA"/>
</dbReference>
<name>A0A8X6RNY6_TRICX</name>
<keyword evidence="2" id="KW-1185">Reference proteome</keyword>